<keyword evidence="4" id="KW-0238">DNA-binding</keyword>
<dbReference type="PRINTS" id="PR01590">
    <property type="entry name" value="HTHFIS"/>
</dbReference>
<keyword evidence="6" id="KW-0804">Transcription</keyword>
<dbReference type="GO" id="GO:0006355">
    <property type="term" value="P:regulation of DNA-templated transcription"/>
    <property type="evidence" value="ECO:0007669"/>
    <property type="project" value="InterPro"/>
</dbReference>
<dbReference type="Gene3D" id="3.40.50.300">
    <property type="entry name" value="P-loop containing nucleotide triphosphate hydrolases"/>
    <property type="match status" value="1"/>
</dbReference>
<dbReference type="Gene3D" id="3.30.450.40">
    <property type="match status" value="1"/>
</dbReference>
<dbReference type="SUPFAM" id="SSF46689">
    <property type="entry name" value="Homeodomain-like"/>
    <property type="match status" value="1"/>
</dbReference>
<evidence type="ECO:0000313" key="8">
    <source>
        <dbReference type="EMBL" id="SBW03596.1"/>
    </source>
</evidence>
<dbReference type="GO" id="GO:0005524">
    <property type="term" value="F:ATP binding"/>
    <property type="evidence" value="ECO:0007669"/>
    <property type="project" value="UniProtKB-KW"/>
</dbReference>
<dbReference type="InterPro" id="IPR025944">
    <property type="entry name" value="Sigma_54_int_dom_CS"/>
</dbReference>
<evidence type="ECO:0000259" key="7">
    <source>
        <dbReference type="PROSITE" id="PS50045"/>
    </source>
</evidence>
<dbReference type="SMART" id="SM00065">
    <property type="entry name" value="GAF"/>
    <property type="match status" value="1"/>
</dbReference>
<dbReference type="InterPro" id="IPR029016">
    <property type="entry name" value="GAF-like_dom_sf"/>
</dbReference>
<dbReference type="Pfam" id="PF02954">
    <property type="entry name" value="HTH_8"/>
    <property type="match status" value="1"/>
</dbReference>
<dbReference type="InterPro" id="IPR027417">
    <property type="entry name" value="P-loop_NTPase"/>
</dbReference>
<protein>
    <submittedName>
        <fullName evidence="8">Nitrogen fixation protein VnfA</fullName>
    </submittedName>
</protein>
<dbReference type="PROSITE" id="PS00676">
    <property type="entry name" value="SIGMA54_INTERACT_2"/>
    <property type="match status" value="1"/>
</dbReference>
<feature type="domain" description="Sigma-54 factor interaction" evidence="7">
    <location>
        <begin position="209"/>
        <end position="438"/>
    </location>
</feature>
<dbReference type="AlphaFoldDB" id="A0A212JVW0"/>
<keyword evidence="1" id="KW-0547">Nucleotide-binding</keyword>
<keyword evidence="5" id="KW-0010">Activator</keyword>
<evidence type="ECO:0000256" key="2">
    <source>
        <dbReference type="ARBA" id="ARBA00022840"/>
    </source>
</evidence>
<dbReference type="FunFam" id="1.10.8.60:FF:000014">
    <property type="entry name" value="DNA-binding transcriptional regulator NtrC"/>
    <property type="match status" value="1"/>
</dbReference>
<reference evidence="8" key="1">
    <citation type="submission" date="2016-04" db="EMBL/GenBank/DDBJ databases">
        <authorList>
            <person name="Evans L.H."/>
            <person name="Alamgir A."/>
            <person name="Owens N."/>
            <person name="Weber N.D."/>
            <person name="Virtaneva K."/>
            <person name="Barbian K."/>
            <person name="Babar A."/>
            <person name="Rosenke K."/>
        </authorList>
    </citation>
    <scope>NUCLEOTIDE SEQUENCE</scope>
    <source>
        <strain evidence="8">86</strain>
    </source>
</reference>
<evidence type="ECO:0000256" key="1">
    <source>
        <dbReference type="ARBA" id="ARBA00022741"/>
    </source>
</evidence>
<evidence type="ECO:0000256" key="6">
    <source>
        <dbReference type="ARBA" id="ARBA00023163"/>
    </source>
</evidence>
<dbReference type="EMBL" id="FLUQ01000002">
    <property type="protein sequence ID" value="SBW03596.1"/>
    <property type="molecule type" value="Genomic_DNA"/>
</dbReference>
<dbReference type="PANTHER" id="PTHR32071">
    <property type="entry name" value="TRANSCRIPTIONAL REGULATORY PROTEIN"/>
    <property type="match status" value="1"/>
</dbReference>
<dbReference type="InterPro" id="IPR002197">
    <property type="entry name" value="HTH_Fis"/>
</dbReference>
<dbReference type="Pfam" id="PF00158">
    <property type="entry name" value="Sigma54_activat"/>
    <property type="match status" value="1"/>
</dbReference>
<dbReference type="InterPro" id="IPR009057">
    <property type="entry name" value="Homeodomain-like_sf"/>
</dbReference>
<dbReference type="InterPro" id="IPR003018">
    <property type="entry name" value="GAF"/>
</dbReference>
<dbReference type="PROSITE" id="PS50045">
    <property type="entry name" value="SIGMA54_INTERACT_4"/>
    <property type="match status" value="1"/>
</dbReference>
<dbReference type="SUPFAM" id="SSF55781">
    <property type="entry name" value="GAF domain-like"/>
    <property type="match status" value="1"/>
</dbReference>
<evidence type="ECO:0000256" key="3">
    <source>
        <dbReference type="ARBA" id="ARBA00023015"/>
    </source>
</evidence>
<keyword evidence="2" id="KW-0067">ATP-binding</keyword>
<proteinExistence type="predicted"/>
<dbReference type="Pfam" id="PF01590">
    <property type="entry name" value="GAF"/>
    <property type="match status" value="1"/>
</dbReference>
<dbReference type="Gene3D" id="1.10.10.60">
    <property type="entry name" value="Homeodomain-like"/>
    <property type="match status" value="1"/>
</dbReference>
<dbReference type="Gene3D" id="1.10.8.60">
    <property type="match status" value="1"/>
</dbReference>
<sequence>MSAPVHIRNETNELRLLFEVCQALEATGDLGSQMESILEFMASHTAMLWGGITLSAKDGIAQKGAAWRDGSWLSKLPPGFAEEHPVAAHREAMAGMIMATGLPVAVQYEAANPTALHRGNLRTLSKEDVALFSVPLTHGDAVLGALFADRLFADSVAAEEDVRLLHVIASLVSQALAVRLEFEQRHSAVVEENRRLQALLHDQFHPVGMVGNSAALQAVIRELTQVADSNATVLIRGESGTGKELAASAIHANSSRAGKPFVRLNCAALPEGLVESELFGHERGAFTGATGLRKGRFEMAHGGTLFLDEVGDLTPLTQAKLLRVLQEKEFERVGGGAAIRVDVRLIAATNRDLEQMVAEGAFRQDLYYRLSVFPILLPPLRKRREDIMPLATHFAEKYGQENSRVVRRISPEATALLTAYPWPGNIRELENVMERAVLLCGPSGVIEASHLPPALQGLETAPSAPFMTGGDEDRAGTLDAAMEALELRMITDALEDCKGNMVKAAARLGITERIMGLRMKKYGLSFKKFRNRE</sequence>
<dbReference type="InterPro" id="IPR025943">
    <property type="entry name" value="Sigma_54_int_dom_ATP-bd_2"/>
</dbReference>
<dbReference type="InterPro" id="IPR058031">
    <property type="entry name" value="AAA_lid_NorR"/>
</dbReference>
<dbReference type="InterPro" id="IPR002078">
    <property type="entry name" value="Sigma_54_int"/>
</dbReference>
<name>A0A212JVW0_9DELT</name>
<dbReference type="Pfam" id="PF25601">
    <property type="entry name" value="AAA_lid_14"/>
    <property type="match status" value="1"/>
</dbReference>
<keyword evidence="3" id="KW-0805">Transcription regulation</keyword>
<organism evidence="8">
    <name type="scientific">uncultured delta proteobacterium</name>
    <dbReference type="NCBI Taxonomy" id="34034"/>
    <lineage>
        <taxon>Bacteria</taxon>
        <taxon>Deltaproteobacteria</taxon>
        <taxon>environmental samples</taxon>
    </lineage>
</organism>
<dbReference type="SUPFAM" id="SSF52540">
    <property type="entry name" value="P-loop containing nucleoside triphosphate hydrolases"/>
    <property type="match status" value="1"/>
</dbReference>
<evidence type="ECO:0000256" key="5">
    <source>
        <dbReference type="ARBA" id="ARBA00023159"/>
    </source>
</evidence>
<dbReference type="FunFam" id="3.40.50.300:FF:000006">
    <property type="entry name" value="DNA-binding transcriptional regulator NtrC"/>
    <property type="match status" value="1"/>
</dbReference>
<dbReference type="CDD" id="cd00009">
    <property type="entry name" value="AAA"/>
    <property type="match status" value="1"/>
</dbReference>
<dbReference type="SMART" id="SM00382">
    <property type="entry name" value="AAA"/>
    <property type="match status" value="1"/>
</dbReference>
<dbReference type="GO" id="GO:0043565">
    <property type="term" value="F:sequence-specific DNA binding"/>
    <property type="evidence" value="ECO:0007669"/>
    <property type="project" value="InterPro"/>
</dbReference>
<accession>A0A212JVW0</accession>
<gene>
    <name evidence="8" type="primary">vnfA</name>
    <name evidence="8" type="ORF">KL86DPRO_20170</name>
</gene>
<dbReference type="PROSITE" id="PS00688">
    <property type="entry name" value="SIGMA54_INTERACT_3"/>
    <property type="match status" value="1"/>
</dbReference>
<evidence type="ECO:0000256" key="4">
    <source>
        <dbReference type="ARBA" id="ARBA00023125"/>
    </source>
</evidence>
<dbReference type="InterPro" id="IPR003593">
    <property type="entry name" value="AAA+_ATPase"/>
</dbReference>